<dbReference type="PANTHER" id="PTHR13847">
    <property type="entry name" value="SARCOSINE DEHYDROGENASE-RELATED"/>
    <property type="match status" value="1"/>
</dbReference>
<dbReference type="InterPro" id="IPR036188">
    <property type="entry name" value="FAD/NAD-bd_sf"/>
</dbReference>
<dbReference type="PANTHER" id="PTHR13847:SF281">
    <property type="entry name" value="FAD DEPENDENT OXIDOREDUCTASE DOMAIN-CONTAINING PROTEIN"/>
    <property type="match status" value="1"/>
</dbReference>
<accession>A0A382KMT8</accession>
<dbReference type="Gene3D" id="3.30.9.10">
    <property type="entry name" value="D-Amino Acid Oxidase, subunit A, domain 2"/>
    <property type="match status" value="1"/>
</dbReference>
<dbReference type="Gene3D" id="3.50.50.60">
    <property type="entry name" value="FAD/NAD(P)-binding domain"/>
    <property type="match status" value="1"/>
</dbReference>
<dbReference type="Pfam" id="PF01266">
    <property type="entry name" value="DAO"/>
    <property type="match status" value="1"/>
</dbReference>
<feature type="non-terminal residue" evidence="3">
    <location>
        <position position="308"/>
    </location>
</feature>
<dbReference type="AlphaFoldDB" id="A0A382KMT8"/>
<feature type="domain" description="FAD dependent oxidoreductase" evidence="2">
    <location>
        <begin position="31"/>
        <end position="302"/>
    </location>
</feature>
<reference evidence="3" key="1">
    <citation type="submission" date="2018-05" db="EMBL/GenBank/DDBJ databases">
        <authorList>
            <person name="Lanie J.A."/>
            <person name="Ng W.-L."/>
            <person name="Kazmierczak K.M."/>
            <person name="Andrzejewski T.M."/>
            <person name="Davidsen T.M."/>
            <person name="Wayne K.J."/>
            <person name="Tettelin H."/>
            <person name="Glass J.I."/>
            <person name="Rusch D."/>
            <person name="Podicherti R."/>
            <person name="Tsui H.-C.T."/>
            <person name="Winkler M.E."/>
        </authorList>
    </citation>
    <scope>NUCLEOTIDE SEQUENCE</scope>
</reference>
<evidence type="ECO:0000313" key="3">
    <source>
        <dbReference type="EMBL" id="SVC24763.1"/>
    </source>
</evidence>
<sequence length="308" mass="32797">MHPADPQSNLWTHTATPGPECPSLQGERKADVAVVGGGFTGLSAALHLAEGGAKTVLLEAGPPGFGASGRNNGQVIPVYSKHNPDDAVATFGPEQGERLNDMVAGSADLVFDLIRKHEIDCDAAQKGWLQPAHRASRLRGVQKKHDQWAARGAPVEMFDAEKAVELTGSPIYKGGWMHHAGGHIQPLSYCRGLARAAQTAGAAVHGESTVQSVDRQGDKWCLKLARGAILAEKVILATNGYTGDLFPNLRQTIVPLRSSHLATAPMSDNVSKSVLPNNHGLSDTRQALWAFRKDRFGRIGTTSAPVFT</sequence>
<feature type="region of interest" description="Disordered" evidence="1">
    <location>
        <begin position="1"/>
        <end position="25"/>
    </location>
</feature>
<dbReference type="InterPro" id="IPR006076">
    <property type="entry name" value="FAD-dep_OxRdtase"/>
</dbReference>
<proteinExistence type="predicted"/>
<gene>
    <name evidence="3" type="ORF">METZ01_LOCUS277617</name>
</gene>
<name>A0A382KMT8_9ZZZZ</name>
<organism evidence="3">
    <name type="scientific">marine metagenome</name>
    <dbReference type="NCBI Taxonomy" id="408172"/>
    <lineage>
        <taxon>unclassified sequences</taxon>
        <taxon>metagenomes</taxon>
        <taxon>ecological metagenomes</taxon>
    </lineage>
</organism>
<evidence type="ECO:0000256" key="1">
    <source>
        <dbReference type="SAM" id="MobiDB-lite"/>
    </source>
</evidence>
<feature type="compositionally biased region" description="Polar residues" evidence="1">
    <location>
        <begin position="1"/>
        <end position="15"/>
    </location>
</feature>
<dbReference type="EMBL" id="UINC01081169">
    <property type="protein sequence ID" value="SVC24763.1"/>
    <property type="molecule type" value="Genomic_DNA"/>
</dbReference>
<evidence type="ECO:0000259" key="2">
    <source>
        <dbReference type="Pfam" id="PF01266"/>
    </source>
</evidence>
<dbReference type="SUPFAM" id="SSF51905">
    <property type="entry name" value="FAD/NAD(P)-binding domain"/>
    <property type="match status" value="1"/>
</dbReference>
<protein>
    <recommendedName>
        <fullName evidence="2">FAD dependent oxidoreductase domain-containing protein</fullName>
    </recommendedName>
</protein>
<dbReference type="GO" id="GO:0005737">
    <property type="term" value="C:cytoplasm"/>
    <property type="evidence" value="ECO:0007669"/>
    <property type="project" value="TreeGrafter"/>
</dbReference>